<reference evidence="1" key="1">
    <citation type="journal article" date="2012" name="Nat. Genet.">
        <title>Whole-genome sequence of Schistosoma haematobium.</title>
        <authorList>
            <person name="Young N.D."/>
            <person name="Jex A.R."/>
            <person name="Li B."/>
            <person name="Liu S."/>
            <person name="Yang L."/>
            <person name="Xiong Z."/>
            <person name="Li Y."/>
            <person name="Cantacessi C."/>
            <person name="Hall R.S."/>
            <person name="Xu X."/>
            <person name="Chen F."/>
            <person name="Wu X."/>
            <person name="Zerlotini A."/>
            <person name="Oliveira G."/>
            <person name="Hofmann A."/>
            <person name="Zhang G."/>
            <person name="Fang X."/>
            <person name="Kang Y."/>
            <person name="Campbell B.E."/>
            <person name="Loukas A."/>
            <person name="Ranganathan S."/>
            <person name="Rollinson D."/>
            <person name="Rinaldi G."/>
            <person name="Brindley P.J."/>
            <person name="Yang H."/>
            <person name="Wang J."/>
            <person name="Wang J."/>
            <person name="Gasser R.B."/>
        </authorList>
    </citation>
    <scope>NUCLEOTIDE SEQUENCE [LARGE SCALE GENOMIC DNA]</scope>
</reference>
<evidence type="ECO:0000313" key="1">
    <source>
        <dbReference type="EMBL" id="KGB35086.1"/>
    </source>
</evidence>
<name>A0A095ALQ7_SCHHA</name>
<dbReference type="AlphaFoldDB" id="A0A095ALQ7"/>
<protein>
    <submittedName>
        <fullName evidence="1">Uncharacterized protein</fullName>
    </submittedName>
</protein>
<dbReference type="EMBL" id="KL250655">
    <property type="protein sequence ID" value="KGB35086.1"/>
    <property type="molecule type" value="Genomic_DNA"/>
</dbReference>
<sequence length="102" mass="10916">MTRDVCRLVSASFVYDSVKLSVVVVEVVSGHNASPLLLLVVLVPLLFISPTAESSDGLALGFGRLRNLNTLMTRLKVVGPSVKLGVPIYGFNNFRNGTGANR</sequence>
<organism evidence="1">
    <name type="scientific">Schistosoma haematobium</name>
    <name type="common">Blood fluke</name>
    <dbReference type="NCBI Taxonomy" id="6185"/>
    <lineage>
        <taxon>Eukaryota</taxon>
        <taxon>Metazoa</taxon>
        <taxon>Spiralia</taxon>
        <taxon>Lophotrochozoa</taxon>
        <taxon>Platyhelminthes</taxon>
        <taxon>Trematoda</taxon>
        <taxon>Digenea</taxon>
        <taxon>Strigeidida</taxon>
        <taxon>Schistosomatoidea</taxon>
        <taxon>Schistosomatidae</taxon>
        <taxon>Schistosoma</taxon>
    </lineage>
</organism>
<gene>
    <name evidence="1" type="ORF">MS3_03329</name>
</gene>
<accession>A0A095ALQ7</accession>
<proteinExistence type="predicted"/>